<evidence type="ECO:0000313" key="1">
    <source>
        <dbReference type="EMBL" id="ODQ76047.1"/>
    </source>
</evidence>
<dbReference type="InterPro" id="IPR042104">
    <property type="entry name" value="PKS_dehydratase_sf"/>
</dbReference>
<reference evidence="1 2" key="1">
    <citation type="journal article" date="2016" name="Proc. Natl. Acad. Sci. U.S.A.">
        <title>Comparative genomics of biotechnologically important yeasts.</title>
        <authorList>
            <person name="Riley R."/>
            <person name="Haridas S."/>
            <person name="Wolfe K.H."/>
            <person name="Lopes M.R."/>
            <person name="Hittinger C.T."/>
            <person name="Goeker M."/>
            <person name="Salamov A.A."/>
            <person name="Wisecaver J.H."/>
            <person name="Long T.M."/>
            <person name="Calvey C.H."/>
            <person name="Aerts A.L."/>
            <person name="Barry K.W."/>
            <person name="Choi C."/>
            <person name="Clum A."/>
            <person name="Coughlan A.Y."/>
            <person name="Deshpande S."/>
            <person name="Douglass A.P."/>
            <person name="Hanson S.J."/>
            <person name="Klenk H.-P."/>
            <person name="LaButti K.M."/>
            <person name="Lapidus A."/>
            <person name="Lindquist E.A."/>
            <person name="Lipzen A.M."/>
            <person name="Meier-Kolthoff J.P."/>
            <person name="Ohm R.A."/>
            <person name="Otillar R.P."/>
            <person name="Pangilinan J.L."/>
            <person name="Peng Y."/>
            <person name="Rokas A."/>
            <person name="Rosa C.A."/>
            <person name="Scheuner C."/>
            <person name="Sibirny A.A."/>
            <person name="Slot J.C."/>
            <person name="Stielow J.B."/>
            <person name="Sun H."/>
            <person name="Kurtzman C.P."/>
            <person name="Blackwell M."/>
            <person name="Grigoriev I.V."/>
            <person name="Jeffries T.W."/>
        </authorList>
    </citation>
    <scope>NUCLEOTIDE SEQUENCE [LARGE SCALE GENOMIC DNA]</scope>
    <source>
        <strain evidence="1 2">NRRL Y-11557</strain>
    </source>
</reference>
<protein>
    <recommendedName>
        <fullName evidence="3">Reverse transcriptase/retrotransposon-derived protein RNase H-like domain-containing protein</fullName>
    </recommendedName>
</protein>
<accession>A0A1E3QGD7</accession>
<dbReference type="OrthoDB" id="329835at2759"/>
<evidence type="ECO:0008006" key="3">
    <source>
        <dbReference type="Google" id="ProtNLM"/>
    </source>
</evidence>
<keyword evidence="2" id="KW-1185">Reference proteome</keyword>
<name>A0A1E3QGD7_LIPST</name>
<gene>
    <name evidence="1" type="ORF">LIPSTDRAFT_121265</name>
</gene>
<sequence length="220" mass="24036">MVPDGDAPHMDVKNMEVLEAQVLHPEASRASAPAQFIQIEGVLDMSQKQTAVRLYAASTDGTRNTDKAFATATVCYEEAQAWQEQRQMTSHLVAARANSLWEMTTGSLETALPSEIGQSVERGIPAVREVGPNIEKTTVVREVTEVYPEAVDAKLLPVTAATFRLLFELRDVNATFRSALHILMQFDPDRETVVEADSSGWAVGGVLSQYDDGGLLQCVQ</sequence>
<dbReference type="EMBL" id="KV454289">
    <property type="protein sequence ID" value="ODQ76047.1"/>
    <property type="molecule type" value="Genomic_DNA"/>
</dbReference>
<dbReference type="STRING" id="675824.A0A1E3QGD7"/>
<proteinExistence type="predicted"/>
<dbReference type="Gene3D" id="3.10.129.110">
    <property type="entry name" value="Polyketide synthase dehydratase"/>
    <property type="match status" value="1"/>
</dbReference>
<dbReference type="Proteomes" id="UP000094385">
    <property type="component" value="Unassembled WGS sequence"/>
</dbReference>
<organism evidence="1 2">
    <name type="scientific">Lipomyces starkeyi NRRL Y-11557</name>
    <dbReference type="NCBI Taxonomy" id="675824"/>
    <lineage>
        <taxon>Eukaryota</taxon>
        <taxon>Fungi</taxon>
        <taxon>Dikarya</taxon>
        <taxon>Ascomycota</taxon>
        <taxon>Saccharomycotina</taxon>
        <taxon>Lipomycetes</taxon>
        <taxon>Lipomycetales</taxon>
        <taxon>Lipomycetaceae</taxon>
        <taxon>Lipomyces</taxon>
    </lineage>
</organism>
<evidence type="ECO:0000313" key="2">
    <source>
        <dbReference type="Proteomes" id="UP000094385"/>
    </source>
</evidence>
<dbReference type="AlphaFoldDB" id="A0A1E3QGD7"/>